<dbReference type="EMBL" id="JAGEUA010000010">
    <property type="protein sequence ID" value="KAL0964092.1"/>
    <property type="molecule type" value="Genomic_DNA"/>
</dbReference>
<evidence type="ECO:0000313" key="3">
    <source>
        <dbReference type="Proteomes" id="UP001557470"/>
    </source>
</evidence>
<reference evidence="2 3" key="1">
    <citation type="submission" date="2024-06" db="EMBL/GenBank/DDBJ databases">
        <authorList>
            <person name="Pan Q."/>
            <person name="Wen M."/>
            <person name="Jouanno E."/>
            <person name="Zahm M."/>
            <person name="Klopp C."/>
            <person name="Cabau C."/>
            <person name="Louis A."/>
            <person name="Berthelot C."/>
            <person name="Parey E."/>
            <person name="Roest Crollius H."/>
            <person name="Montfort J."/>
            <person name="Robinson-Rechavi M."/>
            <person name="Bouchez O."/>
            <person name="Lampietro C."/>
            <person name="Lopez Roques C."/>
            <person name="Donnadieu C."/>
            <person name="Postlethwait J."/>
            <person name="Bobe J."/>
            <person name="Verreycken H."/>
            <person name="Guiguen Y."/>
        </authorList>
    </citation>
    <scope>NUCLEOTIDE SEQUENCE [LARGE SCALE GENOMIC DNA]</scope>
    <source>
        <strain evidence="2">Up_M1</strain>
        <tissue evidence="2">Testis</tissue>
    </source>
</reference>
<feature type="compositionally biased region" description="Polar residues" evidence="1">
    <location>
        <begin position="59"/>
        <end position="73"/>
    </location>
</feature>
<name>A0ABD0WIL3_UMBPY</name>
<proteinExistence type="predicted"/>
<organism evidence="2 3">
    <name type="scientific">Umbra pygmaea</name>
    <name type="common">Eastern mudminnow</name>
    <dbReference type="NCBI Taxonomy" id="75934"/>
    <lineage>
        <taxon>Eukaryota</taxon>
        <taxon>Metazoa</taxon>
        <taxon>Chordata</taxon>
        <taxon>Craniata</taxon>
        <taxon>Vertebrata</taxon>
        <taxon>Euteleostomi</taxon>
        <taxon>Actinopterygii</taxon>
        <taxon>Neopterygii</taxon>
        <taxon>Teleostei</taxon>
        <taxon>Protacanthopterygii</taxon>
        <taxon>Esociformes</taxon>
        <taxon>Umbridae</taxon>
        <taxon>Umbra</taxon>
    </lineage>
</organism>
<gene>
    <name evidence="2" type="ORF">UPYG_G00318450</name>
</gene>
<protein>
    <submittedName>
        <fullName evidence="2">Uncharacterized protein</fullName>
    </submittedName>
</protein>
<evidence type="ECO:0000256" key="1">
    <source>
        <dbReference type="SAM" id="MobiDB-lite"/>
    </source>
</evidence>
<keyword evidence="3" id="KW-1185">Reference proteome</keyword>
<sequence length="136" mass="14947">MKVNIMRSPQVLQPVLKMKVDELFLNWLSEPMTQTMLKDYLGLIKNGQSIESRLGNSNDIRSMTFNENNNVASKRSLIDRRTTPLNAPSSPPSAHTLPSGSGSNGRVVGPNGRALRRSVSTKKAQVKSEEPVTTAK</sequence>
<dbReference type="AlphaFoldDB" id="A0ABD0WIL3"/>
<accession>A0ABD0WIL3</accession>
<feature type="region of interest" description="Disordered" evidence="1">
    <location>
        <begin position="59"/>
        <end position="136"/>
    </location>
</feature>
<comment type="caution">
    <text evidence="2">The sequence shown here is derived from an EMBL/GenBank/DDBJ whole genome shotgun (WGS) entry which is preliminary data.</text>
</comment>
<feature type="compositionally biased region" description="Polar residues" evidence="1">
    <location>
        <begin position="83"/>
        <end position="101"/>
    </location>
</feature>
<dbReference type="Proteomes" id="UP001557470">
    <property type="component" value="Unassembled WGS sequence"/>
</dbReference>
<evidence type="ECO:0000313" key="2">
    <source>
        <dbReference type="EMBL" id="KAL0964092.1"/>
    </source>
</evidence>